<dbReference type="AlphaFoldDB" id="A0A2Y9BE99"/>
<dbReference type="EMBL" id="QGDL01000006">
    <property type="protein sequence ID" value="PWJ29503.1"/>
    <property type="molecule type" value="Genomic_DNA"/>
</dbReference>
<dbReference type="GO" id="GO:0006352">
    <property type="term" value="P:DNA-templated transcription initiation"/>
    <property type="evidence" value="ECO:0007669"/>
    <property type="project" value="InterPro"/>
</dbReference>
<name>A0A2Y9BE99_9FIRM</name>
<evidence type="ECO:0000256" key="1">
    <source>
        <dbReference type="ARBA" id="ARBA00023015"/>
    </source>
</evidence>
<evidence type="ECO:0000313" key="6">
    <source>
        <dbReference type="EMBL" id="PWJ29503.1"/>
    </source>
</evidence>
<dbReference type="InterPro" id="IPR013325">
    <property type="entry name" value="RNA_pol_sigma_r2"/>
</dbReference>
<dbReference type="NCBIfam" id="TIGR02937">
    <property type="entry name" value="sigma70-ECF"/>
    <property type="match status" value="1"/>
</dbReference>
<dbReference type="Gene3D" id="1.20.140.160">
    <property type="match status" value="1"/>
</dbReference>
<dbReference type="Gene3D" id="1.10.1740.10">
    <property type="match status" value="1"/>
</dbReference>
<evidence type="ECO:0000256" key="4">
    <source>
        <dbReference type="ARBA" id="ARBA00023163"/>
    </source>
</evidence>
<dbReference type="InterPro" id="IPR013324">
    <property type="entry name" value="RNA_pol_sigma_r3/r4-like"/>
</dbReference>
<evidence type="ECO:0000259" key="5">
    <source>
        <dbReference type="Pfam" id="PF04542"/>
    </source>
</evidence>
<dbReference type="SUPFAM" id="SSF88946">
    <property type="entry name" value="Sigma2 domain of RNA polymerase sigma factors"/>
    <property type="match status" value="1"/>
</dbReference>
<organism evidence="6 7">
    <name type="scientific">Faecalicatena orotica</name>
    <dbReference type="NCBI Taxonomy" id="1544"/>
    <lineage>
        <taxon>Bacteria</taxon>
        <taxon>Bacillati</taxon>
        <taxon>Bacillota</taxon>
        <taxon>Clostridia</taxon>
        <taxon>Lachnospirales</taxon>
        <taxon>Lachnospiraceae</taxon>
        <taxon>Faecalicatena</taxon>
    </lineage>
</organism>
<evidence type="ECO:0000313" key="7">
    <source>
        <dbReference type="Proteomes" id="UP000245845"/>
    </source>
</evidence>
<dbReference type="InterPro" id="IPR014284">
    <property type="entry name" value="RNA_pol_sigma-70_dom"/>
</dbReference>
<dbReference type="PANTHER" id="PTHR30385">
    <property type="entry name" value="SIGMA FACTOR F FLAGELLAR"/>
    <property type="match status" value="1"/>
</dbReference>
<sequence>MSNEDIVLEIQNNINVTDNLARLYEMNQGLMKVIIKPYLRCFDEEDLMQECYFALYDAVKAFDYQRNTRFSTYLVNHVHWSMVQYFANNRHMKKIPDYAYREIRKYHKYKNEFKEEHGYYPSTKEICDELNIDVDKIGTLERLISERECTSLDSTITDSDGEVLSVYNSLDSGVNVENQILDSVSNDELWNEVNKLDEEQRDIIIAHFKNNVPYSELEEKVNRNKLYRLLRAAYSVLKENDYVRAIAESYGFNSSDAYRGGVSSFKKSFTSSTEQAALRNIRIEEQLNKSQSLYDSIMSLVV</sequence>
<keyword evidence="3" id="KW-0238">DNA-binding</keyword>
<dbReference type="SUPFAM" id="SSF88659">
    <property type="entry name" value="Sigma3 and sigma4 domains of RNA polymerase sigma factors"/>
    <property type="match status" value="1"/>
</dbReference>
<reference evidence="6 7" key="1">
    <citation type="submission" date="2018-05" db="EMBL/GenBank/DDBJ databases">
        <title>The Hungate 1000. A catalogue of reference genomes from the rumen microbiome.</title>
        <authorList>
            <person name="Kelly W."/>
        </authorList>
    </citation>
    <scope>NUCLEOTIDE SEQUENCE [LARGE SCALE GENOMIC DNA]</scope>
    <source>
        <strain evidence="6 7">NLAE-zl-C242</strain>
    </source>
</reference>
<dbReference type="OrthoDB" id="9783788at2"/>
<dbReference type="Pfam" id="PF04542">
    <property type="entry name" value="Sigma70_r2"/>
    <property type="match status" value="1"/>
</dbReference>
<gene>
    <name evidence="6" type="ORF">A8806_106242</name>
</gene>
<dbReference type="GO" id="GO:0016987">
    <property type="term" value="F:sigma factor activity"/>
    <property type="evidence" value="ECO:0007669"/>
    <property type="project" value="UniProtKB-KW"/>
</dbReference>
<dbReference type="InterPro" id="IPR007627">
    <property type="entry name" value="RNA_pol_sigma70_r2"/>
</dbReference>
<proteinExistence type="predicted"/>
<feature type="domain" description="RNA polymerase sigma-70 region 2" evidence="5">
    <location>
        <begin position="23"/>
        <end position="89"/>
    </location>
</feature>
<dbReference type="RefSeq" id="WP_109731343.1">
    <property type="nucleotide sequence ID" value="NZ_BAAACK010000026.1"/>
</dbReference>
<protein>
    <submittedName>
        <fullName evidence="6">RNA polymerase sigma factor (Sigma-70 family)</fullName>
    </submittedName>
</protein>
<dbReference type="GO" id="GO:0003677">
    <property type="term" value="F:DNA binding"/>
    <property type="evidence" value="ECO:0007669"/>
    <property type="project" value="UniProtKB-KW"/>
</dbReference>
<keyword evidence="1" id="KW-0805">Transcription regulation</keyword>
<accession>A0A2Y9BE99</accession>
<evidence type="ECO:0000256" key="3">
    <source>
        <dbReference type="ARBA" id="ARBA00023125"/>
    </source>
</evidence>
<keyword evidence="4" id="KW-0804">Transcription</keyword>
<keyword evidence="2" id="KW-0731">Sigma factor</keyword>
<keyword evidence="7" id="KW-1185">Reference proteome</keyword>
<dbReference type="Proteomes" id="UP000245845">
    <property type="component" value="Unassembled WGS sequence"/>
</dbReference>
<evidence type="ECO:0000256" key="2">
    <source>
        <dbReference type="ARBA" id="ARBA00023082"/>
    </source>
</evidence>
<comment type="caution">
    <text evidence="6">The sequence shown here is derived from an EMBL/GenBank/DDBJ whole genome shotgun (WGS) entry which is preliminary data.</text>
</comment>